<sequence length="1107" mass="128075">MNDFIKLHPKNYKEVSDKIIFYINEQKVSQNNFEGIFKELRASKTLVVTSYEKNASSERRYSVYVGHYVLNFFGSDYLNLQCTSVLYGKKAVEKKDNLYRTKIFTIIPSGGVFVVYNKEIHPSVSDNSWKMEQSVLNNLLDSMEAYFEADDANEDGSDAKKEKIKISERFRRNIIRPFRDYTDKENWVEQYKQAQGDGIGYFRREFIRKNDKGPVYGFYSTDANANPENGAFSIGDRVTVIDTNGTEHGVYTGVVEDIDDESDDAVILSIAIYHQADDIDIPLTGKLVMAVNDTQTRVRSKVIRSMERCKLESKYMYHVFDDFSVDGYEEIQDDLKDYLVEKMASQYPPNQMQLEAIIKGILTEDLLLVLGPPGTGKTTVISFWVEYFIKKGLRVLISSQNNAAVDNVLARFGTMAETVRLGNENKVQDNCKAYLPQNKIAAMQDYYNQNYDRVQEELEYNKEEIRLYKERLEIYKKLYETYFERKKVLDEYIAMNSENMRRIAELYENVEKIEKELEALLEYRARKEIFLQVYETKSFLVRLLRKRYFNRAKAELEEGEPYLKTLREKYVQSIDAYNSMTKVAEQQNLEYRDKNVESAYNESLRLLKEYSQKTSTDEFLPKFRGEISKLYDTPCFEIEPSNNWTIIMSEAEALASLEKIISKMSRALGEWNDIVNNERNDIMQNALLETCKIVGATCIGINSNKDFANVKFDVAIIDEAGQIQIHNALIPMSRARKNLLLGDYKQIPPCANDDVVAACEADEIDTKLLNMSFFEYIFEAMRKKTIDRLESQGLDRSLILKPVLEDYEAEPYKKFEPETVQDMIKRVTEDPKKLVNLNSQFRMPGNISDIISEWFYEGNYHSSYNMDKFSAIVPGTDKPLVVISTSKAKKRKESQPASKMGYQNLYEAELIANMVADIVESQQEKAKGEYLEKIEDNIGIISAYGAQVRLIRERLSKKKLGIKESQIRSMVASLDSFQGQERPLILYSLTRSTTYKKSEMGRVGFMKELRRLNVAFTRCQKQLVIVGDIDYLTQCMNMEALKDEGTEWPCAHQEETEIIDNDTINQCAECPAICERKFARFMRLLMQHVDAGAGNSFQSEDFFRRNA</sequence>
<organism evidence="4 5">
    <name type="scientific">Roseburia inulinivorans</name>
    <dbReference type="NCBI Taxonomy" id="360807"/>
    <lineage>
        <taxon>Bacteria</taxon>
        <taxon>Bacillati</taxon>
        <taxon>Bacillota</taxon>
        <taxon>Clostridia</taxon>
        <taxon>Lachnospirales</taxon>
        <taxon>Lachnospiraceae</taxon>
        <taxon>Roseburia</taxon>
    </lineage>
</organism>
<keyword evidence="4" id="KW-0067">ATP-binding</keyword>
<keyword evidence="1" id="KW-0175">Coiled coil</keyword>
<evidence type="ECO:0000256" key="1">
    <source>
        <dbReference type="SAM" id="Coils"/>
    </source>
</evidence>
<feature type="domain" description="DNA2/NAM7 helicase-like C-terminal" evidence="3">
    <location>
        <begin position="823"/>
        <end position="1029"/>
    </location>
</feature>
<dbReference type="Pfam" id="PF13087">
    <property type="entry name" value="AAA_12"/>
    <property type="match status" value="1"/>
</dbReference>
<dbReference type="Gene3D" id="3.40.50.300">
    <property type="entry name" value="P-loop containing nucleotide triphosphate hydrolases"/>
    <property type="match status" value="2"/>
</dbReference>
<dbReference type="RefSeq" id="WP_055170688.1">
    <property type="nucleotide sequence ID" value="NZ_CYXX01000024.1"/>
</dbReference>
<dbReference type="CDD" id="cd18808">
    <property type="entry name" value="SF1_C_Upf1"/>
    <property type="match status" value="1"/>
</dbReference>
<keyword evidence="4" id="KW-0547">Nucleotide-binding</keyword>
<dbReference type="GO" id="GO:0004386">
    <property type="term" value="F:helicase activity"/>
    <property type="evidence" value="ECO:0007669"/>
    <property type="project" value="UniProtKB-KW"/>
</dbReference>
<dbReference type="PANTHER" id="PTHR10887:SF495">
    <property type="entry name" value="HELICASE SENATAXIN ISOFORM X1-RELATED"/>
    <property type="match status" value="1"/>
</dbReference>
<evidence type="ECO:0000313" key="5">
    <source>
        <dbReference type="Proteomes" id="UP000095453"/>
    </source>
</evidence>
<evidence type="ECO:0000259" key="2">
    <source>
        <dbReference type="Pfam" id="PF13086"/>
    </source>
</evidence>
<keyword evidence="4" id="KW-0347">Helicase</keyword>
<dbReference type="InterPro" id="IPR047187">
    <property type="entry name" value="SF1_C_Upf1"/>
</dbReference>
<gene>
    <name evidence="4" type="ORF">ERS852444_02675</name>
</gene>
<dbReference type="Proteomes" id="UP000095453">
    <property type="component" value="Unassembled WGS sequence"/>
</dbReference>
<dbReference type="InterPro" id="IPR045055">
    <property type="entry name" value="DNA2/NAM7-like"/>
</dbReference>
<dbReference type="EMBL" id="CYXX01000024">
    <property type="protein sequence ID" value="CUN23662.1"/>
    <property type="molecule type" value="Genomic_DNA"/>
</dbReference>
<dbReference type="InterPro" id="IPR041677">
    <property type="entry name" value="DNA2/NAM7_AAA_11"/>
</dbReference>
<reference evidence="4 5" key="1">
    <citation type="submission" date="2015-09" db="EMBL/GenBank/DDBJ databases">
        <authorList>
            <consortium name="Pathogen Informatics"/>
        </authorList>
    </citation>
    <scope>NUCLEOTIDE SEQUENCE [LARGE SCALE GENOMIC DNA]</scope>
    <source>
        <strain evidence="4 5">2789STDY5608887</strain>
    </source>
</reference>
<accession>A0A173V8J2</accession>
<evidence type="ECO:0000313" key="4">
    <source>
        <dbReference type="EMBL" id="CUN23662.1"/>
    </source>
</evidence>
<protein>
    <submittedName>
        <fullName evidence="4">Putative DNA helicase</fullName>
    </submittedName>
</protein>
<feature type="domain" description="DNA2/NAM7 helicase helicase" evidence="2">
    <location>
        <begin position="350"/>
        <end position="518"/>
    </location>
</feature>
<proteinExistence type="predicted"/>
<dbReference type="AlphaFoldDB" id="A0A173V8J2"/>
<dbReference type="InterPro" id="IPR041679">
    <property type="entry name" value="DNA2/NAM7-like_C"/>
</dbReference>
<name>A0A173V8J2_9FIRM</name>
<dbReference type="PANTHER" id="PTHR10887">
    <property type="entry name" value="DNA2/NAM7 HELICASE FAMILY"/>
    <property type="match status" value="1"/>
</dbReference>
<keyword evidence="4" id="KW-0378">Hydrolase</keyword>
<feature type="domain" description="DNA2/NAM7 helicase helicase" evidence="2">
    <location>
        <begin position="616"/>
        <end position="749"/>
    </location>
</feature>
<evidence type="ECO:0000259" key="3">
    <source>
        <dbReference type="Pfam" id="PF13087"/>
    </source>
</evidence>
<dbReference type="InterPro" id="IPR027417">
    <property type="entry name" value="P-loop_NTPase"/>
</dbReference>
<dbReference type="SUPFAM" id="SSF52540">
    <property type="entry name" value="P-loop containing nucleoside triphosphate hydrolases"/>
    <property type="match status" value="2"/>
</dbReference>
<dbReference type="Pfam" id="PF13086">
    <property type="entry name" value="AAA_11"/>
    <property type="match status" value="2"/>
</dbReference>
<feature type="coiled-coil region" evidence="1">
    <location>
        <begin position="496"/>
        <end position="523"/>
    </location>
</feature>